<accession>A0AAV4M841</accession>
<evidence type="ECO:0000313" key="2">
    <source>
        <dbReference type="Proteomes" id="UP001054945"/>
    </source>
</evidence>
<dbReference type="EMBL" id="BPLR01001937">
    <property type="protein sequence ID" value="GIX68209.1"/>
    <property type="molecule type" value="Genomic_DNA"/>
</dbReference>
<protein>
    <submittedName>
        <fullName evidence="1">Uncharacterized protein</fullName>
    </submittedName>
</protein>
<dbReference type="AlphaFoldDB" id="A0AAV4M841"/>
<name>A0AAV4M841_CAEEX</name>
<organism evidence="1 2">
    <name type="scientific">Caerostris extrusa</name>
    <name type="common">Bark spider</name>
    <name type="synonym">Caerostris bankana</name>
    <dbReference type="NCBI Taxonomy" id="172846"/>
    <lineage>
        <taxon>Eukaryota</taxon>
        <taxon>Metazoa</taxon>
        <taxon>Ecdysozoa</taxon>
        <taxon>Arthropoda</taxon>
        <taxon>Chelicerata</taxon>
        <taxon>Arachnida</taxon>
        <taxon>Araneae</taxon>
        <taxon>Araneomorphae</taxon>
        <taxon>Entelegynae</taxon>
        <taxon>Araneoidea</taxon>
        <taxon>Araneidae</taxon>
        <taxon>Caerostris</taxon>
    </lineage>
</organism>
<gene>
    <name evidence="1" type="ORF">CEXT_808661</name>
</gene>
<evidence type="ECO:0000313" key="1">
    <source>
        <dbReference type="EMBL" id="GIX68209.1"/>
    </source>
</evidence>
<proteinExistence type="predicted"/>
<dbReference type="Proteomes" id="UP001054945">
    <property type="component" value="Unassembled WGS sequence"/>
</dbReference>
<keyword evidence="2" id="KW-1185">Reference proteome</keyword>
<reference evidence="1 2" key="1">
    <citation type="submission" date="2021-06" db="EMBL/GenBank/DDBJ databases">
        <title>Caerostris extrusa draft genome.</title>
        <authorList>
            <person name="Kono N."/>
            <person name="Arakawa K."/>
        </authorList>
    </citation>
    <scope>NUCLEOTIDE SEQUENCE [LARGE SCALE GENOMIC DNA]</scope>
</reference>
<comment type="caution">
    <text evidence="1">The sequence shown here is derived from an EMBL/GenBank/DDBJ whole genome shotgun (WGS) entry which is preliminary data.</text>
</comment>
<sequence>MPLYTPPHQWGWVESWVPLDPPLLIFGSHVTRINHYAGVVLKAFSYFINGAVVADEERTTGEKNIFPKGKNGKMCSQKVK</sequence>